<gene>
    <name evidence="1" type="ORF">PISMIDRAFT_685270</name>
</gene>
<evidence type="ECO:0000313" key="1">
    <source>
        <dbReference type="EMBL" id="KIK17504.1"/>
    </source>
</evidence>
<name>A0A0C9YU22_9AGAM</name>
<evidence type="ECO:0000313" key="2">
    <source>
        <dbReference type="Proteomes" id="UP000054018"/>
    </source>
</evidence>
<reference evidence="1 2" key="1">
    <citation type="submission" date="2014-04" db="EMBL/GenBank/DDBJ databases">
        <authorList>
            <consortium name="DOE Joint Genome Institute"/>
            <person name="Kuo A."/>
            <person name="Kohler A."/>
            <person name="Costa M.D."/>
            <person name="Nagy L.G."/>
            <person name="Floudas D."/>
            <person name="Copeland A."/>
            <person name="Barry K.W."/>
            <person name="Cichocki N."/>
            <person name="Veneault-Fourrey C."/>
            <person name="LaButti K."/>
            <person name="Lindquist E.A."/>
            <person name="Lipzen A."/>
            <person name="Lundell T."/>
            <person name="Morin E."/>
            <person name="Murat C."/>
            <person name="Sun H."/>
            <person name="Tunlid A."/>
            <person name="Henrissat B."/>
            <person name="Grigoriev I.V."/>
            <person name="Hibbett D.S."/>
            <person name="Martin F."/>
            <person name="Nordberg H.P."/>
            <person name="Cantor M.N."/>
            <person name="Hua S.X."/>
        </authorList>
    </citation>
    <scope>NUCLEOTIDE SEQUENCE [LARGE SCALE GENOMIC DNA]</scope>
    <source>
        <strain evidence="1 2">441</strain>
    </source>
</reference>
<keyword evidence="2" id="KW-1185">Reference proteome</keyword>
<reference evidence="2" key="2">
    <citation type="submission" date="2015-01" db="EMBL/GenBank/DDBJ databases">
        <title>Evolutionary Origins and Diversification of the Mycorrhizal Mutualists.</title>
        <authorList>
            <consortium name="DOE Joint Genome Institute"/>
            <consortium name="Mycorrhizal Genomics Consortium"/>
            <person name="Kohler A."/>
            <person name="Kuo A."/>
            <person name="Nagy L.G."/>
            <person name="Floudas D."/>
            <person name="Copeland A."/>
            <person name="Barry K.W."/>
            <person name="Cichocki N."/>
            <person name="Veneault-Fourrey C."/>
            <person name="LaButti K."/>
            <person name="Lindquist E.A."/>
            <person name="Lipzen A."/>
            <person name="Lundell T."/>
            <person name="Morin E."/>
            <person name="Murat C."/>
            <person name="Riley R."/>
            <person name="Ohm R."/>
            <person name="Sun H."/>
            <person name="Tunlid A."/>
            <person name="Henrissat B."/>
            <person name="Grigoriev I.V."/>
            <person name="Hibbett D.S."/>
            <person name="Martin F."/>
        </authorList>
    </citation>
    <scope>NUCLEOTIDE SEQUENCE [LARGE SCALE GENOMIC DNA]</scope>
    <source>
        <strain evidence="2">441</strain>
    </source>
</reference>
<dbReference type="Proteomes" id="UP000054018">
    <property type="component" value="Unassembled WGS sequence"/>
</dbReference>
<dbReference type="AlphaFoldDB" id="A0A0C9YU22"/>
<proteinExistence type="predicted"/>
<protein>
    <submittedName>
        <fullName evidence="1">Uncharacterized protein</fullName>
    </submittedName>
</protein>
<sequence length="77" mass="8913">MGLAPYKSYLDYANHSQMFLNVTFQIKDARTHWGGRECTSIKQDPRFISFWARGVLHVQRRSSVCHIIPCLLQLGFA</sequence>
<accession>A0A0C9YU22</accession>
<dbReference type="EMBL" id="KN833826">
    <property type="protein sequence ID" value="KIK17504.1"/>
    <property type="molecule type" value="Genomic_DNA"/>
</dbReference>
<dbReference type="HOGENOM" id="CLU_2638991_0_0_1"/>
<organism evidence="1 2">
    <name type="scientific">Pisolithus microcarpus 441</name>
    <dbReference type="NCBI Taxonomy" id="765257"/>
    <lineage>
        <taxon>Eukaryota</taxon>
        <taxon>Fungi</taxon>
        <taxon>Dikarya</taxon>
        <taxon>Basidiomycota</taxon>
        <taxon>Agaricomycotina</taxon>
        <taxon>Agaricomycetes</taxon>
        <taxon>Agaricomycetidae</taxon>
        <taxon>Boletales</taxon>
        <taxon>Sclerodermatineae</taxon>
        <taxon>Pisolithaceae</taxon>
        <taxon>Pisolithus</taxon>
    </lineage>
</organism>